<dbReference type="InParanoid" id="A0A6P6E4E8"/>
<dbReference type="RefSeq" id="XP_023566878.1">
    <property type="nucleotide sequence ID" value="XM_023711110.1"/>
</dbReference>
<accession>A0A6P6E4E8</accession>
<reference evidence="2" key="1">
    <citation type="submission" date="2025-08" db="UniProtKB">
        <authorList>
            <consortium name="RefSeq"/>
        </authorList>
    </citation>
    <scope>IDENTIFICATION</scope>
</reference>
<dbReference type="AlphaFoldDB" id="A0A6P6E4E8"/>
<dbReference type="Proteomes" id="UP000515203">
    <property type="component" value="Unplaced"/>
</dbReference>
<evidence type="ECO:0000313" key="2">
    <source>
        <dbReference type="RefSeq" id="XP_023566878.1"/>
    </source>
</evidence>
<protein>
    <submittedName>
        <fullName evidence="2">Phospholipase B1, membrane-associated-like</fullName>
    </submittedName>
</protein>
<dbReference type="OrthoDB" id="9644015at2759"/>
<name>A0A6P6E4E8_OCTDE</name>
<proteinExistence type="predicted"/>
<dbReference type="GeneID" id="111815645"/>
<gene>
    <name evidence="2" type="primary">LOC111815645</name>
</gene>
<evidence type="ECO:0000313" key="1">
    <source>
        <dbReference type="Proteomes" id="UP000515203"/>
    </source>
</evidence>
<sequence>MTANSTRGRTGEELVAVVREAVRGLLVLLGYFTGRPCPVGFPGITQIHTPSGKNALEDQQWPELQTEKNFPFLCNPKKLRLNIPSESVHSLTPADIKLVAAIGNVEIPPASGVVKVDSSERYLSWDSEQEGASDTADQLFT</sequence>
<keyword evidence="1" id="KW-1185">Reference proteome</keyword>
<organism evidence="1 2">
    <name type="scientific">Octodon degus</name>
    <name type="common">Degu</name>
    <name type="synonym">Sciurus degus</name>
    <dbReference type="NCBI Taxonomy" id="10160"/>
    <lineage>
        <taxon>Eukaryota</taxon>
        <taxon>Metazoa</taxon>
        <taxon>Chordata</taxon>
        <taxon>Craniata</taxon>
        <taxon>Vertebrata</taxon>
        <taxon>Euteleostomi</taxon>
        <taxon>Mammalia</taxon>
        <taxon>Eutheria</taxon>
        <taxon>Euarchontoglires</taxon>
        <taxon>Glires</taxon>
        <taxon>Rodentia</taxon>
        <taxon>Hystricomorpha</taxon>
        <taxon>Octodontidae</taxon>
        <taxon>Octodon</taxon>
    </lineage>
</organism>